<protein>
    <recommendedName>
        <fullName evidence="6">Threonine aspartase 1</fullName>
    </recommendedName>
</protein>
<proteinExistence type="inferred from homology"/>
<dbReference type="InterPro" id="IPR029055">
    <property type="entry name" value="Ntn_hydrolases_N"/>
</dbReference>
<comment type="caution">
    <text evidence="10">The sequence shown here is derived from an EMBL/GenBank/DDBJ whole genome shotgun (WGS) entry which is preliminary data.</text>
</comment>
<dbReference type="SUPFAM" id="SSF56235">
    <property type="entry name" value="N-terminal nucleophile aminohydrolases (Ntn hydrolases)"/>
    <property type="match status" value="1"/>
</dbReference>
<comment type="similarity">
    <text evidence="1">Belongs to the Ntn-hydrolase family.</text>
</comment>
<dbReference type="Gene3D" id="3.60.20.30">
    <property type="entry name" value="(Glycosyl)asparaginase"/>
    <property type="match status" value="1"/>
</dbReference>
<keyword evidence="2" id="KW-0645">Protease</keyword>
<dbReference type="InterPro" id="IPR037464">
    <property type="entry name" value="Taspase1"/>
</dbReference>
<comment type="subunit">
    <text evidence="5">Intramolecular proteolysis generates 2 subunits, alpha and beta, which reassemble through a non-covalent association to form the fully active enzyme.</text>
</comment>
<evidence type="ECO:0000256" key="7">
    <source>
        <dbReference type="PIRSR" id="PIRSR600246-1"/>
    </source>
</evidence>
<keyword evidence="4" id="KW-0865">Zymogen</keyword>
<organism evidence="10 11">
    <name type="scientific">Certhia brachydactyla</name>
    <name type="common">short-toed tree-creeper</name>
    <dbReference type="NCBI Taxonomy" id="73330"/>
    <lineage>
        <taxon>Eukaryota</taxon>
        <taxon>Metazoa</taxon>
        <taxon>Chordata</taxon>
        <taxon>Craniata</taxon>
        <taxon>Vertebrata</taxon>
        <taxon>Euteleostomi</taxon>
        <taxon>Archelosauria</taxon>
        <taxon>Archosauria</taxon>
        <taxon>Dinosauria</taxon>
        <taxon>Saurischia</taxon>
        <taxon>Theropoda</taxon>
        <taxon>Coelurosauria</taxon>
        <taxon>Aves</taxon>
        <taxon>Neognathae</taxon>
        <taxon>Neoaves</taxon>
        <taxon>Telluraves</taxon>
        <taxon>Australaves</taxon>
        <taxon>Passeriformes</taxon>
        <taxon>Certhiidae</taxon>
        <taxon>Certhiinae</taxon>
        <taxon>Certhia</taxon>
    </lineage>
</organism>
<dbReference type="CDD" id="cd04514">
    <property type="entry name" value="Taspase1_like"/>
    <property type="match status" value="1"/>
</dbReference>
<evidence type="ECO:0000256" key="2">
    <source>
        <dbReference type="ARBA" id="ARBA00022670"/>
    </source>
</evidence>
<evidence type="ECO:0000256" key="5">
    <source>
        <dbReference type="ARBA" id="ARBA00063375"/>
    </source>
</evidence>
<gene>
    <name evidence="10" type="primary">Tasp1</name>
    <name evidence="10" type="ORF">CERBRA_R02808</name>
</gene>
<dbReference type="InterPro" id="IPR000246">
    <property type="entry name" value="Peptidase_T2"/>
</dbReference>
<feature type="active site" description="Nucleophile" evidence="7">
    <location>
        <position position="234"/>
    </location>
</feature>
<reference evidence="10 11" key="1">
    <citation type="submission" date="2019-09" db="EMBL/GenBank/DDBJ databases">
        <title>Bird 10,000 Genomes (B10K) Project - Family phase.</title>
        <authorList>
            <person name="Zhang G."/>
        </authorList>
    </citation>
    <scope>NUCLEOTIDE SEQUENCE [LARGE SCALE GENOMIC DNA]</scope>
    <source>
        <strain evidence="10">B10K-DU-002-20</strain>
        <tissue evidence="10">Muscle</tissue>
    </source>
</reference>
<dbReference type="GO" id="GO:0006508">
    <property type="term" value="P:proteolysis"/>
    <property type="evidence" value="ECO:0007669"/>
    <property type="project" value="UniProtKB-KW"/>
</dbReference>
<keyword evidence="9" id="KW-0175">Coiled coil</keyword>
<evidence type="ECO:0000256" key="8">
    <source>
        <dbReference type="PIRSR" id="PIRSR600246-3"/>
    </source>
</evidence>
<keyword evidence="11" id="KW-1185">Reference proteome</keyword>
<dbReference type="GO" id="GO:0051604">
    <property type="term" value="P:protein maturation"/>
    <property type="evidence" value="ECO:0007669"/>
    <property type="project" value="TreeGrafter"/>
</dbReference>
<feature type="non-terminal residue" evidence="10">
    <location>
        <position position="417"/>
    </location>
</feature>
<evidence type="ECO:0000313" key="10">
    <source>
        <dbReference type="EMBL" id="NXO93350.1"/>
    </source>
</evidence>
<sequence>VIMEKGISSVEVLPSKSSQVTAVKVVVKEPETKQTQRGKRVGFVLVHAGAGYHSESKAKEYKHVCKRACQKAIEKLQAGALATDAVTAALIELEDSPFTNAGLGSNLNLLGEIECDASIMDGKSLNFGAVGALSGIKNPVSVANRLLCEGQKGKLSAGRIPPCFLVGEGAYRWAVDHGIPACPPGIMATRFSLAAFKRNKRKLELAEKVETDLIQLKKRRQSNEKENDSGTLDTVGAVVVDQEGNVAAAVSSGGLALKHPGRVGQAALYGCGCWAENTGAHNPYSTAVSTSGIYYFYKYLMKLLSFSGIKDAHQALLETMQNKFIGSPFLANEDGVLGGVIVLRSCRCSAQPESSQEKPTLLVEFLWSHTTESMCVGYMSAQDGKAKTHISRLPPGAVAGQSVAIEGGVCRLESPES</sequence>
<dbReference type="EMBL" id="VXBV01002998">
    <property type="protein sequence ID" value="NXO93350.1"/>
    <property type="molecule type" value="Genomic_DNA"/>
</dbReference>
<feature type="site" description="Cleavage; by autolysis" evidence="8">
    <location>
        <begin position="233"/>
        <end position="234"/>
    </location>
</feature>
<dbReference type="PANTHER" id="PTHR10188">
    <property type="entry name" value="L-ASPARAGINASE"/>
    <property type="match status" value="1"/>
</dbReference>
<name>A0A7L1W6N8_9PASS</name>
<feature type="coiled-coil region" evidence="9">
    <location>
        <begin position="199"/>
        <end position="226"/>
    </location>
</feature>
<evidence type="ECO:0000313" key="11">
    <source>
        <dbReference type="Proteomes" id="UP000536092"/>
    </source>
</evidence>
<evidence type="ECO:0000256" key="1">
    <source>
        <dbReference type="ARBA" id="ARBA00010872"/>
    </source>
</evidence>
<accession>A0A7L1W6N8</accession>
<dbReference type="GO" id="GO:0005829">
    <property type="term" value="C:cytosol"/>
    <property type="evidence" value="ECO:0007669"/>
    <property type="project" value="UniProtKB-ARBA"/>
</dbReference>
<evidence type="ECO:0000256" key="4">
    <source>
        <dbReference type="ARBA" id="ARBA00023145"/>
    </source>
</evidence>
<evidence type="ECO:0000256" key="6">
    <source>
        <dbReference type="ARBA" id="ARBA00072949"/>
    </source>
</evidence>
<dbReference type="AlphaFoldDB" id="A0A7L1W6N8"/>
<feature type="non-terminal residue" evidence="10">
    <location>
        <position position="1"/>
    </location>
</feature>
<dbReference type="GO" id="GO:0004298">
    <property type="term" value="F:threonine-type endopeptidase activity"/>
    <property type="evidence" value="ECO:0007669"/>
    <property type="project" value="InterPro"/>
</dbReference>
<dbReference type="Pfam" id="PF01112">
    <property type="entry name" value="Asparaginase_2"/>
    <property type="match status" value="1"/>
</dbReference>
<evidence type="ECO:0000256" key="3">
    <source>
        <dbReference type="ARBA" id="ARBA00022801"/>
    </source>
</evidence>
<dbReference type="FunFam" id="3.60.20.30:FF:000002">
    <property type="entry name" value="Taspase, threonine aspartase, 1"/>
    <property type="match status" value="1"/>
</dbReference>
<dbReference type="PANTHER" id="PTHR10188:SF8">
    <property type="entry name" value="THREONINE ASPARTASE 1"/>
    <property type="match status" value="1"/>
</dbReference>
<evidence type="ECO:0000256" key="9">
    <source>
        <dbReference type="SAM" id="Coils"/>
    </source>
</evidence>
<keyword evidence="3" id="KW-0378">Hydrolase</keyword>
<dbReference type="OrthoDB" id="77601at2759"/>
<dbReference type="Proteomes" id="UP000536092">
    <property type="component" value="Unassembled WGS sequence"/>
</dbReference>